<protein>
    <submittedName>
        <fullName evidence="2">Uncharacterized protein</fullName>
    </submittedName>
</protein>
<organism evidence="2 3">
    <name type="scientific">Alkalimarinus sediminis</name>
    <dbReference type="NCBI Taxonomy" id="1632866"/>
    <lineage>
        <taxon>Bacteria</taxon>
        <taxon>Pseudomonadati</taxon>
        <taxon>Pseudomonadota</taxon>
        <taxon>Gammaproteobacteria</taxon>
        <taxon>Alteromonadales</taxon>
        <taxon>Alteromonadaceae</taxon>
        <taxon>Alkalimarinus</taxon>
    </lineage>
</organism>
<keyword evidence="1" id="KW-0732">Signal</keyword>
<evidence type="ECO:0000256" key="1">
    <source>
        <dbReference type="SAM" id="SignalP"/>
    </source>
</evidence>
<proteinExistence type="predicted"/>
<dbReference type="AlphaFoldDB" id="A0A9E8KJT8"/>
<evidence type="ECO:0000313" key="3">
    <source>
        <dbReference type="Proteomes" id="UP001164472"/>
    </source>
</evidence>
<gene>
    <name evidence="2" type="ORF">NNL22_01895</name>
</gene>
<keyword evidence="3" id="KW-1185">Reference proteome</keyword>
<reference evidence="2" key="1">
    <citation type="submission" date="2022-07" db="EMBL/GenBank/DDBJ databases">
        <title>Alkalimarinus sp. nov., isolated from gut of a Alitta virens.</title>
        <authorList>
            <person name="Yang A.I."/>
            <person name="Shin N.-R."/>
        </authorList>
    </citation>
    <scope>NUCLEOTIDE SEQUENCE</scope>
    <source>
        <strain evidence="2">FA028</strain>
    </source>
</reference>
<feature type="chain" id="PRO_5038364246" evidence="1">
    <location>
        <begin position="37"/>
        <end position="411"/>
    </location>
</feature>
<dbReference type="EMBL" id="CP101527">
    <property type="protein sequence ID" value="UZW75381.1"/>
    <property type="molecule type" value="Genomic_DNA"/>
</dbReference>
<name>A0A9E8KJT8_9ALTE</name>
<accession>A0A9E8KJT8</accession>
<sequence length="411" mass="44713">MLHLKSVFKAKALNARSSLPILLSGGLVSLASQAYADLTPIDDEGLSSVVGQAYISIDKTYHPEASQNTSYTRINLGMDIELQSNIEYLELGRYERNDPYGLERPADVMVSNFSLGYIYNSSYFSQNPDAARPIKSDGSAYQDGEIVPFEITDPFLEFAYDESNNEMTGVRIGFGEAKGMLSGSIDSLTGNIDVDIRDQGEGMRAASSNGNIADRLLVLLTPLLEKDSPIEAQAKLVDENGNLDPIRATMIGIPDGDKFVLSGASGFTRWSVRNLLGGLSSSDIEVPNCSFFSCPGGDIIISVNDCKVLGVDACFNLKQFESFPIGQIEEQNGNRYLTGSATGMFISFQTKDLEWLQDVRAQNPSAEDFVKATSGAFFNIPNSSVTVNLEEALNGVPRVRTEYIDRGNGLF</sequence>
<dbReference type="Proteomes" id="UP001164472">
    <property type="component" value="Chromosome"/>
</dbReference>
<dbReference type="RefSeq" id="WP_251812767.1">
    <property type="nucleotide sequence ID" value="NZ_CP101527.1"/>
</dbReference>
<feature type="signal peptide" evidence="1">
    <location>
        <begin position="1"/>
        <end position="36"/>
    </location>
</feature>
<evidence type="ECO:0000313" key="2">
    <source>
        <dbReference type="EMBL" id="UZW75381.1"/>
    </source>
</evidence>
<dbReference type="KEGG" id="asem:NNL22_01895"/>